<evidence type="ECO:0000313" key="2">
    <source>
        <dbReference type="Proteomes" id="UP000592294"/>
    </source>
</evidence>
<proteinExistence type="predicted"/>
<sequence>MTWTTTAPDAVRCADCRHWRGGHGWCRAAGKVSNSARAARRCKHFARTPTALDFALEAIEQAGLIDAVELIEVDRHRVAARLRPGLSAEIEAQVLDLIDSAMSRAAREVRG</sequence>
<evidence type="ECO:0000313" key="1">
    <source>
        <dbReference type="EMBL" id="NVZ11366.1"/>
    </source>
</evidence>
<comment type="caution">
    <text evidence="1">The sequence shown here is derived from an EMBL/GenBank/DDBJ whole genome shotgun (WGS) entry which is preliminary data.</text>
</comment>
<gene>
    <name evidence="1" type="ORF">HW932_19125</name>
</gene>
<organism evidence="1 2">
    <name type="scientific">Allochromatium humboldtianum</name>
    <dbReference type="NCBI Taxonomy" id="504901"/>
    <lineage>
        <taxon>Bacteria</taxon>
        <taxon>Pseudomonadati</taxon>
        <taxon>Pseudomonadota</taxon>
        <taxon>Gammaproteobacteria</taxon>
        <taxon>Chromatiales</taxon>
        <taxon>Chromatiaceae</taxon>
        <taxon>Allochromatium</taxon>
    </lineage>
</organism>
<dbReference type="Proteomes" id="UP000592294">
    <property type="component" value="Unassembled WGS sequence"/>
</dbReference>
<keyword evidence="2" id="KW-1185">Reference proteome</keyword>
<protein>
    <submittedName>
        <fullName evidence="1">Uncharacterized protein</fullName>
    </submittedName>
</protein>
<dbReference type="EMBL" id="JABZEO010000020">
    <property type="protein sequence ID" value="NVZ11366.1"/>
    <property type="molecule type" value="Genomic_DNA"/>
</dbReference>
<name>A0A850RGQ3_9GAMM</name>
<dbReference type="RefSeq" id="WP_176978067.1">
    <property type="nucleotide sequence ID" value="NZ_JABZEO010000020.1"/>
</dbReference>
<accession>A0A850RGQ3</accession>
<reference evidence="1 2" key="1">
    <citation type="submission" date="2020-06" db="EMBL/GenBank/DDBJ databases">
        <title>Whole-genome sequence of Allochromatium humboldtianum DSM 21881, type strain.</title>
        <authorList>
            <person name="Kyndt J.A."/>
            <person name="Meyer T.E."/>
        </authorList>
    </citation>
    <scope>NUCLEOTIDE SEQUENCE [LARGE SCALE GENOMIC DNA]</scope>
    <source>
        <strain evidence="1 2">DSM 21881</strain>
    </source>
</reference>
<dbReference type="AlphaFoldDB" id="A0A850RGQ3"/>